<reference evidence="3" key="1">
    <citation type="journal article" date="2021" name="PeerJ">
        <title>Extensive microbial diversity within the chicken gut microbiome revealed by metagenomics and culture.</title>
        <authorList>
            <person name="Gilroy R."/>
            <person name="Ravi A."/>
            <person name="Getino M."/>
            <person name="Pursley I."/>
            <person name="Horton D.L."/>
            <person name="Alikhan N.F."/>
            <person name="Baker D."/>
            <person name="Gharbi K."/>
            <person name="Hall N."/>
            <person name="Watson M."/>
            <person name="Adriaenssens E.M."/>
            <person name="Foster-Nyarko E."/>
            <person name="Jarju S."/>
            <person name="Secka A."/>
            <person name="Antonio M."/>
            <person name="Oren A."/>
            <person name="Chaudhuri R.R."/>
            <person name="La Ragione R."/>
            <person name="Hildebrand F."/>
            <person name="Pallen M.J."/>
        </authorList>
    </citation>
    <scope>NUCLEOTIDE SEQUENCE</scope>
    <source>
        <strain evidence="3">CHK169-2315</strain>
    </source>
</reference>
<dbReference type="InterPro" id="IPR002514">
    <property type="entry name" value="Transposase_8"/>
</dbReference>
<dbReference type="InterPro" id="IPR048020">
    <property type="entry name" value="Transpos_IS3"/>
</dbReference>
<protein>
    <submittedName>
        <fullName evidence="3">IS3 family transposase</fullName>
    </submittedName>
</protein>
<dbReference type="PANTHER" id="PTHR46889">
    <property type="entry name" value="TRANSPOSASE INSF FOR INSERTION SEQUENCE IS3B-RELATED"/>
    <property type="match status" value="1"/>
</dbReference>
<comment type="function">
    <text evidence="1">Involved in the transposition of the insertion sequence.</text>
</comment>
<dbReference type="Pfam" id="PF00665">
    <property type="entry name" value="rve"/>
    <property type="match status" value="1"/>
</dbReference>
<dbReference type="NCBIfam" id="NF033516">
    <property type="entry name" value="transpos_IS3"/>
    <property type="match status" value="1"/>
</dbReference>
<dbReference type="EMBL" id="DXHX01000129">
    <property type="protein sequence ID" value="HIV75250.1"/>
    <property type="molecule type" value="Genomic_DNA"/>
</dbReference>
<dbReference type="PANTHER" id="PTHR46889:SF7">
    <property type="entry name" value="TRANSPOSASE FOR INSERTION SEQUENCE ELEMENT IS904"/>
    <property type="match status" value="1"/>
</dbReference>
<dbReference type="GO" id="GO:0015074">
    <property type="term" value="P:DNA integration"/>
    <property type="evidence" value="ECO:0007669"/>
    <property type="project" value="InterPro"/>
</dbReference>
<dbReference type="InterPro" id="IPR001584">
    <property type="entry name" value="Integrase_cat-core"/>
</dbReference>
<dbReference type="Proteomes" id="UP000823937">
    <property type="component" value="Unassembled WGS sequence"/>
</dbReference>
<evidence type="ECO:0000259" key="2">
    <source>
        <dbReference type="PROSITE" id="PS50994"/>
    </source>
</evidence>
<accession>A0A9D1TKJ1</accession>
<dbReference type="AlphaFoldDB" id="A0A9D1TKJ1"/>
<comment type="caution">
    <text evidence="3">The sequence shown here is derived from an EMBL/GenBank/DDBJ whole genome shotgun (WGS) entry which is preliminary data.</text>
</comment>
<sequence length="384" mass="44897">MTNHKNGKRYNDDFRKMVVDLYHSGQSVRDLSSEYGVSEVTIYAWIKKLSPMELEDGASITPDDYAKLQKQMLKLQQENENLKKGYGHICEKINDAEITNLIDQQKENYPVHTLCEVLGVPRSTYYKSLTKTISNREQENRQLTKRIIEIYQESKQRYGAPKIHHLLVMEGYQVSLKRVQRLMKKADIKSITVKKFRPTPSKEKVVERENILQRDFSTHTINEKWVGDITYIYTLKHGWCYLASVMDLHTKKIVGFSFGRTMTTELIITALKNAYETQQPDEDLVFHSDLGSQYTSDEFAQVIEQLNMTHSFSHKGSPYDNACIESFHAILKKEEVNQVQYIDEKSARMALFQYIEGWYNRKRIHSSIDYKTPQEMEDSCVRIS</sequence>
<reference evidence="3" key="2">
    <citation type="submission" date="2021-04" db="EMBL/GenBank/DDBJ databases">
        <authorList>
            <person name="Gilroy R."/>
        </authorList>
    </citation>
    <scope>NUCLEOTIDE SEQUENCE</scope>
    <source>
        <strain evidence="3">CHK169-2315</strain>
    </source>
</reference>
<proteinExistence type="predicted"/>
<evidence type="ECO:0000313" key="3">
    <source>
        <dbReference type="EMBL" id="HIV75250.1"/>
    </source>
</evidence>
<gene>
    <name evidence="3" type="ORF">H9895_09250</name>
</gene>
<name>A0A9D1TKJ1_9BACI</name>
<dbReference type="InterPro" id="IPR050900">
    <property type="entry name" value="Transposase_IS3/IS150/IS904"/>
</dbReference>
<organism evidence="3 4">
    <name type="scientific">Candidatus Pseudogracilibacillus intestinigallinarum</name>
    <dbReference type="NCBI Taxonomy" id="2838742"/>
    <lineage>
        <taxon>Bacteria</taxon>
        <taxon>Bacillati</taxon>
        <taxon>Bacillota</taxon>
        <taxon>Bacilli</taxon>
        <taxon>Bacillales</taxon>
        <taxon>Bacillaceae</taxon>
        <taxon>Pseudogracilibacillus</taxon>
    </lineage>
</organism>
<dbReference type="Pfam" id="PF13333">
    <property type="entry name" value="rve_2"/>
    <property type="match status" value="1"/>
</dbReference>
<evidence type="ECO:0000256" key="1">
    <source>
        <dbReference type="ARBA" id="ARBA00002286"/>
    </source>
</evidence>
<dbReference type="PROSITE" id="PS50994">
    <property type="entry name" value="INTEGRASE"/>
    <property type="match status" value="1"/>
</dbReference>
<dbReference type="GO" id="GO:0003677">
    <property type="term" value="F:DNA binding"/>
    <property type="evidence" value="ECO:0007669"/>
    <property type="project" value="InterPro"/>
</dbReference>
<dbReference type="InterPro" id="IPR025948">
    <property type="entry name" value="HTH-like_dom"/>
</dbReference>
<feature type="domain" description="Integrase catalytic" evidence="2">
    <location>
        <begin position="216"/>
        <end position="381"/>
    </location>
</feature>
<dbReference type="Pfam" id="PF13276">
    <property type="entry name" value="HTH_21"/>
    <property type="match status" value="1"/>
</dbReference>
<evidence type="ECO:0000313" key="4">
    <source>
        <dbReference type="Proteomes" id="UP000823937"/>
    </source>
</evidence>
<dbReference type="GO" id="GO:0004803">
    <property type="term" value="F:transposase activity"/>
    <property type="evidence" value="ECO:0007669"/>
    <property type="project" value="InterPro"/>
</dbReference>
<dbReference type="Pfam" id="PF01527">
    <property type="entry name" value="HTH_Tnp_1"/>
    <property type="match status" value="1"/>
</dbReference>
<dbReference type="GO" id="GO:0006313">
    <property type="term" value="P:DNA transposition"/>
    <property type="evidence" value="ECO:0007669"/>
    <property type="project" value="InterPro"/>
</dbReference>